<dbReference type="SUPFAM" id="SSF56300">
    <property type="entry name" value="Metallo-dependent phosphatases"/>
    <property type="match status" value="1"/>
</dbReference>
<dbReference type="Proteomes" id="UP000183920">
    <property type="component" value="Unassembled WGS sequence"/>
</dbReference>
<dbReference type="Gene3D" id="3.60.21.10">
    <property type="match status" value="1"/>
</dbReference>
<dbReference type="AlphaFoldDB" id="A0A0G4QFT9"/>
<evidence type="ECO:0000313" key="2">
    <source>
        <dbReference type="EMBL" id="CRL64630.1"/>
    </source>
</evidence>
<dbReference type="InterPro" id="IPR004843">
    <property type="entry name" value="Calcineurin-like_PHP"/>
</dbReference>
<dbReference type="RefSeq" id="WP_072064726.1">
    <property type="nucleotide sequence ID" value="NZ_CVRY01000006.1"/>
</dbReference>
<dbReference type="PANTHER" id="PTHR43143:SF1">
    <property type="entry name" value="SERINE_THREONINE-PROTEIN PHOSPHATASE CPPED1"/>
    <property type="match status" value="1"/>
</dbReference>
<dbReference type="Pfam" id="PF00149">
    <property type="entry name" value="Metallophos"/>
    <property type="match status" value="1"/>
</dbReference>
<dbReference type="EMBL" id="CVRY01000006">
    <property type="protein sequence ID" value="CRL64630.1"/>
    <property type="molecule type" value="Genomic_DNA"/>
</dbReference>
<dbReference type="PANTHER" id="PTHR43143">
    <property type="entry name" value="METALLOPHOSPHOESTERASE, CALCINEURIN SUPERFAMILY"/>
    <property type="match status" value="1"/>
</dbReference>
<proteinExistence type="predicted"/>
<protein>
    <recommendedName>
        <fullName evidence="1">Calcineurin-like phosphoesterase domain-containing protein</fullName>
    </recommendedName>
</protein>
<dbReference type="InterPro" id="IPR051918">
    <property type="entry name" value="STPP_CPPED1"/>
</dbReference>
<name>A0A0G4QFT9_9GAMM</name>
<evidence type="ECO:0000313" key="3">
    <source>
        <dbReference type="Proteomes" id="UP000183920"/>
    </source>
</evidence>
<feature type="domain" description="Calcineurin-like phosphoesterase" evidence="1">
    <location>
        <begin position="11"/>
        <end position="252"/>
    </location>
</feature>
<dbReference type="InterPro" id="IPR029052">
    <property type="entry name" value="Metallo-depent_PP-like"/>
</dbReference>
<evidence type="ECO:0000259" key="1">
    <source>
        <dbReference type="Pfam" id="PF00149"/>
    </source>
</evidence>
<sequence>MTTPTQSTHYNIIVMSDPQPWRLNLDNNDPNDDQTRWEATVRKVRDSIQLLHHEKSFAFGIINGDLTEFGRRHQRESFRSLFAPSPLGFNTYVGLGNHDYQNNVGDCSEPSNSDYSMNACARGMVFDMHYRIEEYRHYSTSENFRYDSSEYSGSKAYSWDYGEIHFVQLQNYPTYHVVLDHWAASTINVTDSIDWLEKDLIQARNRNKTIILNFHDGNQHFPENSSQEELSFFKYMIEHYGVKAVFVGHTHYVGQDNRYGGSEIFGDIPVYNSGALFKGDYLSVEVNGSQLSIAVYNGLSGQPQLIEQWN</sequence>
<reference evidence="3" key="1">
    <citation type="submission" date="2015-06" db="EMBL/GenBank/DDBJ databases">
        <authorList>
            <person name="Urmite Genomes"/>
        </authorList>
    </citation>
    <scope>NUCLEOTIDE SEQUENCE [LARGE SCALE GENOMIC DNA]</scope>
    <source>
        <strain evidence="3">CSUR P1867</strain>
    </source>
</reference>
<organism evidence="2 3">
    <name type="scientific">Proteus penneri</name>
    <dbReference type="NCBI Taxonomy" id="102862"/>
    <lineage>
        <taxon>Bacteria</taxon>
        <taxon>Pseudomonadati</taxon>
        <taxon>Pseudomonadota</taxon>
        <taxon>Gammaproteobacteria</taxon>
        <taxon>Enterobacterales</taxon>
        <taxon>Morganellaceae</taxon>
        <taxon>Proteus</taxon>
    </lineage>
</organism>
<gene>
    <name evidence="2" type="ORF">BN1804_03103</name>
</gene>
<accession>A0A0G4QFT9</accession>
<dbReference type="GO" id="GO:0016787">
    <property type="term" value="F:hydrolase activity"/>
    <property type="evidence" value="ECO:0007669"/>
    <property type="project" value="InterPro"/>
</dbReference>